<dbReference type="RefSeq" id="WP_139363686.1">
    <property type="nucleotide sequence ID" value="NZ_MTSD02000015.1"/>
</dbReference>
<proteinExistence type="predicted"/>
<dbReference type="STRING" id="966.BTA35_0216385"/>
<dbReference type="Proteomes" id="UP000190064">
    <property type="component" value="Unassembled WGS sequence"/>
</dbReference>
<keyword evidence="3" id="KW-1185">Reference proteome</keyword>
<dbReference type="NCBIfam" id="NF033510">
    <property type="entry name" value="Ca_tandemer"/>
    <property type="match status" value="4"/>
</dbReference>
<feature type="region of interest" description="Disordered" evidence="1">
    <location>
        <begin position="960"/>
        <end position="985"/>
    </location>
</feature>
<evidence type="ECO:0008006" key="4">
    <source>
        <dbReference type="Google" id="ProtNLM"/>
    </source>
</evidence>
<evidence type="ECO:0000313" key="3">
    <source>
        <dbReference type="Proteomes" id="UP000190064"/>
    </source>
</evidence>
<sequence>ADNSVDASVTATDAAGNSQTATADRDISVDTEISASITIDTIAGDDVLNAEEADKEFTSVTGTVGGDVKAGDEVTLTVNGETYTGNVVENTAGDLTYSIPVKTDDLEADNSIDASVTATDSAGNSQTATADRDISVDTEINASITIDTIAGDDVLNAEEADQEFTSITGTVGGDVKAGDEVTLTVNGETYTGNVVENTAGDLTYSIPVKTDDLEADNSIDASVTATDAAGNSKTATADRDISVDTEINASITIDTIAGDDVLNAEEADKEFTSVTGTVGGDVKAGDEVTLTVNGETYTGAVTDDGNGNLTYSIPVKTDDLEADNSIDASVTATDAAGNSKTATADRDISVDTEINASITIDTIAGDDVLNAEEADKEFTSITGTVGGDVKAGDEVTLTVNGETYTGNVVENTAGDLTYSIPVKTDDLEADNSIDASVTATDAAGNSKTATADRDIALDGDGFDGRSEVQESGNDLSGNVFAEGNHFGDNPQIESFSYTDKSGTSQTANVGDTVTTLHGGELTVNGNGSWSYIPPASADHSSESDDALEGAGFDYTAKVDGGATYTASHEISVLDDAPEANNDSDSVAGEVGEITTGNVITGTGTADEVAAEKDDQGADGSQVTEVRFGDQTVTFEAGESSVQIQGDNGMLTLNQDGSYSYEVTQPTTTETVGGNNWDGVELKAFGFGTAYKDSDGKLDLDSADANVSYTSSGLGVQGSQNDMPVGSQINHDAQTGESEALAVDFGTSVTQATVTVSNHYTNDNGGAGGDEENGRWEAFDADGNLVGYGALDKDSIDYSNSHQGTAVIELPNGGSFSSLVFTATPYTDPGITDSDSSDFFIQGISYEEVNTVGDEFTYVITDSDGDTSEANLTIGITPPESEPVEKNAPEAADGAVITCEDKAYTFKVDDFNFTDADGDALHSVRIDSLPEDGVLSLNGEMVSAGQEVSARDLLDGGLVFTPDENESGRNEYNTDGEGDQQNDYASFDFSVSDGESWSSAPSGMTIDVSPVADIPELTVTGSVVTESKINVSNVMQSDAGYTVTAYDHEGVTTDISIVSGTSHDGFGVADRTDGGVNQGDSKEIGYDTISGTSESLSVRFDTDVSSTEVSFAWKHSYSYSSESGTSDGETAVISFYKDGELIETVEHNGGTDTIDGPFTFETTSGQSFDEIRFGSAGEGDDYLIHDLTFTQVEESDSEITAPAGSSVELGVSALPTDTDGSESIIELLVSNIPVGVTLTDGVNSFTATDSLSSVDVLSWDLQSLQLDIPDGFNEAGSSFDLNFSTMVEESLHGELASGESCPLTASDTASLTVNIPASAPENASPTATNDSVSLLEGSASLVLTADDFGSFADEDGDTLEAVRIDTLPDSDVGTLVFNNQVVTQGQELTLEQINSGQLQFVPVNDDTDLDSGFEFSVFDGVDWSEQSYSTDINIDAVADTPDLSLIVGEPRIVESVTEGSSSGGNGADYDPNPAVDFDYNAAAGVDVSNSTYNDFSSALEGQSNANNSDDTLIYDAIENTPWNLSGAVDKTFVVTESARNVSVNMGEY</sequence>
<evidence type="ECO:0000313" key="2">
    <source>
        <dbReference type="EMBL" id="OOV85861.1"/>
    </source>
</evidence>
<feature type="compositionally biased region" description="Low complexity" evidence="1">
    <location>
        <begin position="590"/>
        <end position="601"/>
    </location>
</feature>
<dbReference type="EMBL" id="MTSD02000015">
    <property type="protein sequence ID" value="OOV85861.1"/>
    <property type="molecule type" value="Genomic_DNA"/>
</dbReference>
<feature type="compositionally biased region" description="Polar residues" evidence="1">
    <location>
        <begin position="1"/>
        <end position="22"/>
    </location>
</feature>
<comment type="caution">
    <text evidence="2">The sequence shown here is derived from an EMBL/GenBank/DDBJ whole genome shotgun (WGS) entry which is preliminary data.</text>
</comment>
<name>A0A1T1H7L9_OCELI</name>
<evidence type="ECO:0000256" key="1">
    <source>
        <dbReference type="SAM" id="MobiDB-lite"/>
    </source>
</evidence>
<dbReference type="NCBIfam" id="NF012196">
    <property type="entry name" value="Ig_like_ice"/>
    <property type="match status" value="4"/>
</dbReference>
<gene>
    <name evidence="2" type="ORF">BTA35_0216385</name>
</gene>
<dbReference type="InterPro" id="IPR049826">
    <property type="entry name" value="Ig-like_ice"/>
</dbReference>
<accession>A0A1T1H7L9</accession>
<protein>
    <recommendedName>
        <fullName evidence="4">Ig-like domain-containing protein</fullName>
    </recommendedName>
</protein>
<dbReference type="InterPro" id="IPR013783">
    <property type="entry name" value="Ig-like_fold"/>
</dbReference>
<reference evidence="2" key="1">
    <citation type="submission" date="2017-02" db="EMBL/GenBank/DDBJ databases">
        <title>Draft Genome Sequence of the Salt Water Bacterium Oceanospirillum linum ATCC 11336.</title>
        <authorList>
            <person name="Trachtenberg A.M."/>
            <person name="Carney J.G."/>
            <person name="Linnane J.D."/>
            <person name="Rheaume B.A."/>
            <person name="Pitts N.L."/>
            <person name="Mykles D.L."/>
            <person name="Maclea K.S."/>
        </authorList>
    </citation>
    <scope>NUCLEOTIDE SEQUENCE [LARGE SCALE GENOMIC DNA]</scope>
    <source>
        <strain evidence="2">ATCC 11336</strain>
    </source>
</reference>
<organism evidence="2 3">
    <name type="scientific">Oceanospirillum linum</name>
    <dbReference type="NCBI Taxonomy" id="966"/>
    <lineage>
        <taxon>Bacteria</taxon>
        <taxon>Pseudomonadati</taxon>
        <taxon>Pseudomonadota</taxon>
        <taxon>Gammaproteobacteria</taxon>
        <taxon>Oceanospirillales</taxon>
        <taxon>Oceanospirillaceae</taxon>
        <taxon>Oceanospirillum</taxon>
    </lineage>
</organism>
<feature type="non-terminal residue" evidence="2">
    <location>
        <position position="1"/>
    </location>
</feature>
<feature type="region of interest" description="Disordered" evidence="1">
    <location>
        <begin position="574"/>
        <end position="601"/>
    </location>
</feature>
<feature type="region of interest" description="Disordered" evidence="1">
    <location>
        <begin position="1"/>
        <end position="24"/>
    </location>
</feature>
<dbReference type="Gene3D" id="2.60.40.10">
    <property type="entry name" value="Immunoglobulins"/>
    <property type="match status" value="4"/>
</dbReference>